<dbReference type="SUPFAM" id="SSF50729">
    <property type="entry name" value="PH domain-like"/>
    <property type="match status" value="1"/>
</dbReference>
<proteinExistence type="predicted"/>
<dbReference type="InterPro" id="IPR011993">
    <property type="entry name" value="PH-like_dom_sf"/>
</dbReference>
<dbReference type="Gene3D" id="2.30.29.30">
    <property type="entry name" value="Pleckstrin-homology domain (PH domain)/Phosphotyrosine-binding domain (PTB)"/>
    <property type="match status" value="1"/>
</dbReference>
<evidence type="ECO:0000313" key="2">
    <source>
        <dbReference type="EMBL" id="PRQ18720.1"/>
    </source>
</evidence>
<dbReference type="PANTHER" id="PTHR12847:SF3">
    <property type="entry name" value="EAR-BINDING COAT-ASSOCIATED PROTEIN 2, PUTATIVE, EXPRESSED-RELATED"/>
    <property type="match status" value="1"/>
</dbReference>
<feature type="domain" description="NECAP PHear" evidence="1">
    <location>
        <begin position="10"/>
        <end position="78"/>
    </location>
</feature>
<comment type="caution">
    <text evidence="2">The sequence shown here is derived from an EMBL/GenBank/DDBJ whole genome shotgun (WGS) entry which is preliminary data.</text>
</comment>
<name>A0A2P6P9W0_ROSCH</name>
<organism evidence="2 3">
    <name type="scientific">Rosa chinensis</name>
    <name type="common">China rose</name>
    <dbReference type="NCBI Taxonomy" id="74649"/>
    <lineage>
        <taxon>Eukaryota</taxon>
        <taxon>Viridiplantae</taxon>
        <taxon>Streptophyta</taxon>
        <taxon>Embryophyta</taxon>
        <taxon>Tracheophyta</taxon>
        <taxon>Spermatophyta</taxon>
        <taxon>Magnoliopsida</taxon>
        <taxon>eudicotyledons</taxon>
        <taxon>Gunneridae</taxon>
        <taxon>Pentapetalae</taxon>
        <taxon>rosids</taxon>
        <taxon>fabids</taxon>
        <taxon>Rosales</taxon>
        <taxon>Rosaceae</taxon>
        <taxon>Rosoideae</taxon>
        <taxon>Rosoideae incertae sedis</taxon>
        <taxon>Rosa</taxon>
    </lineage>
</organism>
<dbReference type="Gramene" id="PRQ18720">
    <property type="protein sequence ID" value="PRQ18720"/>
    <property type="gene ID" value="RchiOBHm_Chr7g0209161"/>
</dbReference>
<dbReference type="GO" id="GO:0030125">
    <property type="term" value="C:clathrin vesicle coat"/>
    <property type="evidence" value="ECO:0007669"/>
    <property type="project" value="TreeGrafter"/>
</dbReference>
<evidence type="ECO:0000259" key="1">
    <source>
        <dbReference type="Pfam" id="PF07933"/>
    </source>
</evidence>
<dbReference type="EMBL" id="PDCK01000045">
    <property type="protein sequence ID" value="PRQ18720.1"/>
    <property type="molecule type" value="Genomic_DNA"/>
</dbReference>
<gene>
    <name evidence="2" type="ORF">RchiOBHm_Chr7g0209161</name>
</gene>
<dbReference type="AlphaFoldDB" id="A0A2P6P9W0"/>
<dbReference type="Pfam" id="PF07933">
    <property type="entry name" value="DUF1681"/>
    <property type="match status" value="1"/>
</dbReference>
<dbReference type="GO" id="GO:0006897">
    <property type="term" value="P:endocytosis"/>
    <property type="evidence" value="ECO:0007669"/>
    <property type="project" value="InterPro"/>
</dbReference>
<sequence length="90" mass="10137">MYFEEEEEAFEHTLLVVHEVSVYKIPPRSTSGGDKSGEWLQSDRIWSGRLRVVSCKEQCEIRLEDPSSSELFAACFVLTRPAQDLSGDGA</sequence>
<dbReference type="PANTHER" id="PTHR12847">
    <property type="entry name" value="ATP-BINDING CASSETTE ABC TRANSPORTER-RELATED"/>
    <property type="match status" value="1"/>
</dbReference>
<protein>
    <submittedName>
        <fullName evidence="2">Putative PH domain-containing protein</fullName>
    </submittedName>
</protein>
<accession>A0A2P6P9W0</accession>
<reference evidence="2 3" key="1">
    <citation type="journal article" date="2018" name="Nat. Genet.">
        <title>The Rosa genome provides new insights in the design of modern roses.</title>
        <authorList>
            <person name="Bendahmane M."/>
        </authorList>
    </citation>
    <scope>NUCLEOTIDE SEQUENCE [LARGE SCALE GENOMIC DNA]</scope>
    <source>
        <strain evidence="3">cv. Old Blush</strain>
    </source>
</reference>
<dbReference type="Proteomes" id="UP000238479">
    <property type="component" value="Chromosome 7"/>
</dbReference>
<evidence type="ECO:0000313" key="3">
    <source>
        <dbReference type="Proteomes" id="UP000238479"/>
    </source>
</evidence>
<keyword evidence="3" id="KW-1185">Reference proteome</keyword>
<dbReference type="STRING" id="74649.A0A2P6P9W0"/>
<dbReference type="InterPro" id="IPR012466">
    <property type="entry name" value="NECAP_PHear"/>
</dbReference>